<reference evidence="1 2" key="1">
    <citation type="submission" date="2023-06" db="EMBL/GenBank/DDBJ databases">
        <title>Proteus appendicitidis sp. nov., isolated from the appendiceal pus of an appendicitis patient in Yongzhou, China.</title>
        <authorList>
            <person name="Cai X."/>
        </authorList>
    </citation>
    <scope>NUCLEOTIDE SEQUENCE [LARGE SCALE GENOMIC DNA]</scope>
    <source>
        <strain evidence="1 2">HZ0627</strain>
    </source>
</reference>
<gene>
    <name evidence="1" type="ORF">QQS39_03970</name>
</gene>
<name>A0ABY8YB91_9GAMM</name>
<sequence length="557" mass="64309">MKVSGMQTTLFSCIDKINNKLNEKFSLIENIKLIGNTNVSFDKGEREKIPQKKASEYIEKCQNILNKTDLDIYIPHFENLSEENKENRVNEIVDETEIEDLFNKVIENVNSIINLDNDAEDTIDSGSNLKKENINIREDINIKEDVEKKETIDKLPDSITNSGKKELNTEQKLYFRSEKKRSFKNLIINLISPFKFINRTLLPIKINFENKNINKSLNTFKFDNISIDNDAFNNFSNKLNQLNKTFTDNVNKVISKKVNSNNKIDIVIKYHTLEKALECKLVNDIKIINDEFKADLAKNKFQNNYSDLPDKIMNKLNVILNQNIDELFSSNTIDNLTNLLKEKVNSQDKGVKVDSFIDEIIDSVFNEESILRIKNDFNGNFEGIKKEIYSRLTKGLFNQLSKDKKFIGEGNSIAKVDNLIRMVSKDIYKNMGEPTDKEITLLNNSFYENIKKDDNGYNFLTRLFKNSSNNINYKWAQDAVVLLINYSYFESKNNETTEYVSDGKVTDGGNGTSSTQKTAVENNLKGIFSRLGLSIDDLDKSKDEVLRKYFANYFEHI</sequence>
<evidence type="ECO:0000313" key="2">
    <source>
        <dbReference type="Proteomes" id="UP001226651"/>
    </source>
</evidence>
<proteinExistence type="predicted"/>
<dbReference type="Proteomes" id="UP001226651">
    <property type="component" value="Chromosome"/>
</dbReference>
<protein>
    <submittedName>
        <fullName evidence="1">Uncharacterized protein</fullName>
    </submittedName>
</protein>
<dbReference type="EMBL" id="CP127389">
    <property type="protein sequence ID" value="WIV89181.1"/>
    <property type="molecule type" value="Genomic_DNA"/>
</dbReference>
<organism evidence="1 2">
    <name type="scientific">Proteus appendicitidis</name>
    <dbReference type="NCBI Taxonomy" id="3034648"/>
    <lineage>
        <taxon>Bacteria</taxon>
        <taxon>Pseudomonadati</taxon>
        <taxon>Pseudomonadota</taxon>
        <taxon>Gammaproteobacteria</taxon>
        <taxon>Enterobacterales</taxon>
        <taxon>Morganellaceae</taxon>
        <taxon>Proteus</taxon>
    </lineage>
</organism>
<keyword evidence="2" id="KW-1185">Reference proteome</keyword>
<accession>A0ABY8YB91</accession>
<evidence type="ECO:0000313" key="1">
    <source>
        <dbReference type="EMBL" id="WIV89181.1"/>
    </source>
</evidence>
<dbReference type="RefSeq" id="WP_285805421.1">
    <property type="nucleotide sequence ID" value="NZ_CP127389.1"/>
</dbReference>